<feature type="region of interest" description="Disordered" evidence="4">
    <location>
        <begin position="428"/>
        <end position="462"/>
    </location>
</feature>
<name>A0AAE0M1A8_9PEZI</name>
<feature type="coiled-coil region" evidence="3">
    <location>
        <begin position="157"/>
        <end position="247"/>
    </location>
</feature>
<dbReference type="EMBL" id="JAUEDM010000006">
    <property type="protein sequence ID" value="KAK3315586.1"/>
    <property type="molecule type" value="Genomic_DNA"/>
</dbReference>
<feature type="compositionally biased region" description="Polar residues" evidence="4">
    <location>
        <begin position="632"/>
        <end position="647"/>
    </location>
</feature>
<feature type="compositionally biased region" description="Acidic residues" evidence="4">
    <location>
        <begin position="591"/>
        <end position="600"/>
    </location>
</feature>
<evidence type="ECO:0000313" key="6">
    <source>
        <dbReference type="EMBL" id="KAK3315586.1"/>
    </source>
</evidence>
<dbReference type="Proteomes" id="UP001283341">
    <property type="component" value="Unassembled WGS sequence"/>
</dbReference>
<feature type="compositionally biased region" description="Gly residues" evidence="4">
    <location>
        <begin position="905"/>
        <end position="916"/>
    </location>
</feature>
<keyword evidence="7" id="KW-1185">Reference proteome</keyword>
<feature type="compositionally biased region" description="Pro residues" evidence="4">
    <location>
        <begin position="803"/>
        <end position="815"/>
    </location>
</feature>
<feature type="domain" description="Centrosomin N-terminal motif 1" evidence="5">
    <location>
        <begin position="157"/>
        <end position="223"/>
    </location>
</feature>
<feature type="compositionally biased region" description="Polar residues" evidence="4">
    <location>
        <begin position="83"/>
        <end position="92"/>
    </location>
</feature>
<feature type="compositionally biased region" description="Polar residues" evidence="4">
    <location>
        <begin position="839"/>
        <end position="851"/>
    </location>
</feature>
<feature type="region of interest" description="Disordered" evidence="4">
    <location>
        <begin position="1"/>
        <end position="156"/>
    </location>
</feature>
<feature type="compositionally biased region" description="Polar residues" evidence="4">
    <location>
        <begin position="362"/>
        <end position="390"/>
    </location>
</feature>
<feature type="compositionally biased region" description="Low complexity" evidence="4">
    <location>
        <begin position="752"/>
        <end position="765"/>
    </location>
</feature>
<evidence type="ECO:0000256" key="4">
    <source>
        <dbReference type="SAM" id="MobiDB-lite"/>
    </source>
</evidence>
<keyword evidence="3" id="KW-0175">Coiled coil</keyword>
<feature type="compositionally biased region" description="Low complexity" evidence="4">
    <location>
        <begin position="21"/>
        <end position="44"/>
    </location>
</feature>
<dbReference type="Pfam" id="PF07989">
    <property type="entry name" value="Cnn_1N"/>
    <property type="match status" value="1"/>
</dbReference>
<feature type="region of interest" description="Disordered" evidence="4">
    <location>
        <begin position="696"/>
        <end position="866"/>
    </location>
</feature>
<evidence type="ECO:0000256" key="3">
    <source>
        <dbReference type="SAM" id="Coils"/>
    </source>
</evidence>
<comment type="subcellular location">
    <subcellularLocation>
        <location evidence="1">Cytoplasm</location>
    </subcellularLocation>
</comment>
<evidence type="ECO:0000256" key="2">
    <source>
        <dbReference type="ARBA" id="ARBA00022490"/>
    </source>
</evidence>
<evidence type="ECO:0000259" key="5">
    <source>
        <dbReference type="Pfam" id="PF07989"/>
    </source>
</evidence>
<dbReference type="InterPro" id="IPR012943">
    <property type="entry name" value="Cnn_1N"/>
</dbReference>
<reference evidence="6" key="1">
    <citation type="journal article" date="2023" name="Mol. Phylogenet. Evol.">
        <title>Genome-scale phylogeny and comparative genomics of the fungal order Sordariales.</title>
        <authorList>
            <person name="Hensen N."/>
            <person name="Bonometti L."/>
            <person name="Westerberg I."/>
            <person name="Brannstrom I.O."/>
            <person name="Guillou S."/>
            <person name="Cros-Aarteil S."/>
            <person name="Calhoun S."/>
            <person name="Haridas S."/>
            <person name="Kuo A."/>
            <person name="Mondo S."/>
            <person name="Pangilinan J."/>
            <person name="Riley R."/>
            <person name="LaButti K."/>
            <person name="Andreopoulos B."/>
            <person name="Lipzen A."/>
            <person name="Chen C."/>
            <person name="Yan M."/>
            <person name="Daum C."/>
            <person name="Ng V."/>
            <person name="Clum A."/>
            <person name="Steindorff A."/>
            <person name="Ohm R.A."/>
            <person name="Martin F."/>
            <person name="Silar P."/>
            <person name="Natvig D.O."/>
            <person name="Lalanne C."/>
            <person name="Gautier V."/>
            <person name="Ament-Velasquez S.L."/>
            <person name="Kruys A."/>
            <person name="Hutchinson M.I."/>
            <person name="Powell A.J."/>
            <person name="Barry K."/>
            <person name="Miller A.N."/>
            <person name="Grigoriev I.V."/>
            <person name="Debuchy R."/>
            <person name="Gladieux P."/>
            <person name="Hiltunen Thoren M."/>
            <person name="Johannesson H."/>
        </authorList>
    </citation>
    <scope>NUCLEOTIDE SEQUENCE</scope>
    <source>
        <strain evidence="6">CBS 118394</strain>
    </source>
</reference>
<feature type="region of interest" description="Disordered" evidence="4">
    <location>
        <begin position="526"/>
        <end position="648"/>
    </location>
</feature>
<feature type="region of interest" description="Disordered" evidence="4">
    <location>
        <begin position="886"/>
        <end position="988"/>
    </location>
</feature>
<feature type="compositionally biased region" description="Basic and acidic residues" evidence="4">
    <location>
        <begin position="130"/>
        <end position="139"/>
    </location>
</feature>
<feature type="region of interest" description="Disordered" evidence="4">
    <location>
        <begin position="342"/>
        <end position="390"/>
    </location>
</feature>
<dbReference type="AlphaFoldDB" id="A0AAE0M1A8"/>
<gene>
    <name evidence="6" type="ORF">B0H66DRAFT_584008</name>
</gene>
<sequence>MDGYISQGQSNDRSRPPPFPRTASRSSTSSTRTRLSNNSSSASSQQVPSAHSQRFPHTRSARTPNTERPRSQLSREASDDSRQSMPLMSTFLQERLDRERRVESERSSSRASNDRMSGSAELRPGQSSPTKKDNAEGRRPGSSSGAEAASKKKGLGLKEMEQTLSTLHKQNFDLKLELYHRRERQNGIEERLEKLEAEKAQTDQINDQLIEELEKRDKAVEEAVAMIVVLEARVEQLLREREMVRQVEEAGMYYPRSDSPGPMSTPKMKLLDLPRLDDTKDLSRMPSFLSERSENTENLRNVYLGVRGSVVSLPRMGDDAPETDRINSPTLSVLSESSFTSIYGQKHHGGSPSPEVTPGSYDGSTQNRGLPALDSSSQHHATPTRPRQSSALRVTANGLGPFQNINDVLDLGGSPLQRLEKLETTLTAMNNASRPATSYQEKDRPSSRPSQTYAQPRTKQEKRQALQKVLTQGPLGRELPHLHGLPPTPDTISTSTLRRYQNSNDTLSRDQSLVHERSYLALSETTTSQASAFDGRDMPGRAAQPPSTTAFDSLRQLPEDGKLDPHFNIPQSRRPRSASESTVSRNRRDEWDSDGSDDGLADGADSLSSSFDPWLKESLKPNRAGAVDALDPSNSASQAGLGQNNGRISPDLFSFPTGTNGWATGAMFGPIAGSGYMGANRSGLPTPMAETLDALGRSLPTPMFGSGLVSTPNGARDAPPPPNRRSSLHARTGSTTAVLSANSIPPSPARPSPTSAKCNSKSPGKGSRRRSNSTDVVQPLPTPVEKMRDIGRASTVPPKQIHLPPPPAPEPPSQPLPKQRHYPPTASQAPRSRVLNSLFRRSTGSAESVQQPAAPASAPPTEMTFNNLPATMSAMSVGIPSWGRRSSLVEDERASATPPPILRNKGGGSEVDGDGGVPLEPQLSGGAPIGDIPGGEGQQTKPRTSGRAGPGSTLGSGAQPAPAGPEPGRRRWLGLGRVGSMRKSTGGA</sequence>
<feature type="compositionally biased region" description="Polar residues" evidence="4">
    <location>
        <begin position="447"/>
        <end position="457"/>
    </location>
</feature>
<evidence type="ECO:0000313" key="7">
    <source>
        <dbReference type="Proteomes" id="UP001283341"/>
    </source>
</evidence>
<feature type="compositionally biased region" description="Basic and acidic residues" evidence="4">
    <location>
        <begin position="94"/>
        <end position="108"/>
    </location>
</feature>
<proteinExistence type="predicted"/>
<feature type="compositionally biased region" description="Polar residues" evidence="4">
    <location>
        <begin position="428"/>
        <end position="439"/>
    </location>
</feature>
<reference evidence="6" key="2">
    <citation type="submission" date="2023-06" db="EMBL/GenBank/DDBJ databases">
        <authorList>
            <consortium name="Lawrence Berkeley National Laboratory"/>
            <person name="Haridas S."/>
            <person name="Hensen N."/>
            <person name="Bonometti L."/>
            <person name="Westerberg I."/>
            <person name="Brannstrom I.O."/>
            <person name="Guillou S."/>
            <person name="Cros-Aarteil S."/>
            <person name="Calhoun S."/>
            <person name="Kuo A."/>
            <person name="Mondo S."/>
            <person name="Pangilinan J."/>
            <person name="Riley R."/>
            <person name="Labutti K."/>
            <person name="Andreopoulos B."/>
            <person name="Lipzen A."/>
            <person name="Chen C."/>
            <person name="Yanf M."/>
            <person name="Daum C."/>
            <person name="Ng V."/>
            <person name="Clum A."/>
            <person name="Steindorff A."/>
            <person name="Ohm R."/>
            <person name="Martin F."/>
            <person name="Silar P."/>
            <person name="Natvig D."/>
            <person name="Lalanne C."/>
            <person name="Gautier V."/>
            <person name="Ament-Velasquez S.L."/>
            <person name="Kruys A."/>
            <person name="Hutchinson M.I."/>
            <person name="Powell A.J."/>
            <person name="Barry K."/>
            <person name="Miller A.N."/>
            <person name="Grigoriev I.V."/>
            <person name="Debuchy R."/>
            <person name="Gladieux P."/>
            <person name="Thoren M.H."/>
            <person name="Johannesson H."/>
        </authorList>
    </citation>
    <scope>NUCLEOTIDE SEQUENCE</scope>
    <source>
        <strain evidence="6">CBS 118394</strain>
    </source>
</reference>
<organism evidence="6 7">
    <name type="scientific">Apodospora peruviana</name>
    <dbReference type="NCBI Taxonomy" id="516989"/>
    <lineage>
        <taxon>Eukaryota</taxon>
        <taxon>Fungi</taxon>
        <taxon>Dikarya</taxon>
        <taxon>Ascomycota</taxon>
        <taxon>Pezizomycotina</taxon>
        <taxon>Sordariomycetes</taxon>
        <taxon>Sordariomycetidae</taxon>
        <taxon>Sordariales</taxon>
        <taxon>Lasiosphaeriaceae</taxon>
        <taxon>Apodospora</taxon>
    </lineage>
</organism>
<protein>
    <recommendedName>
        <fullName evidence="5">Centrosomin N-terminal motif 1 domain-containing protein</fullName>
    </recommendedName>
</protein>
<keyword evidence="2" id="KW-0963">Cytoplasm</keyword>
<dbReference type="GO" id="GO:0005815">
    <property type="term" value="C:microtubule organizing center"/>
    <property type="evidence" value="ECO:0007669"/>
    <property type="project" value="InterPro"/>
</dbReference>
<feature type="region of interest" description="Disordered" evidence="4">
    <location>
        <begin position="476"/>
        <end position="495"/>
    </location>
</feature>
<evidence type="ECO:0000256" key="1">
    <source>
        <dbReference type="ARBA" id="ARBA00004496"/>
    </source>
</evidence>
<accession>A0AAE0M1A8</accession>
<feature type="compositionally biased region" description="Polar residues" evidence="4">
    <location>
        <begin position="1"/>
        <end position="11"/>
    </location>
</feature>
<comment type="caution">
    <text evidence="6">The sequence shown here is derived from an EMBL/GenBank/DDBJ whole genome shotgun (WGS) entry which is preliminary data.</text>
</comment>
<feature type="compositionally biased region" description="Low complexity" evidence="4">
    <location>
        <begin position="601"/>
        <end position="610"/>
    </location>
</feature>
<dbReference type="GO" id="GO:0005737">
    <property type="term" value="C:cytoplasm"/>
    <property type="evidence" value="ECO:0007669"/>
    <property type="project" value="UniProtKB-SubCell"/>
</dbReference>